<reference evidence="6" key="1">
    <citation type="submission" date="2014-03" db="EMBL/GenBank/DDBJ databases">
        <title>The Genome Sequence of Puccinia striiformis f. sp. tritici PST-78.</title>
        <authorList>
            <consortium name="The Broad Institute Genome Sequencing Platform"/>
            <person name="Cuomo C."/>
            <person name="Hulbert S."/>
            <person name="Chen X."/>
            <person name="Walker B."/>
            <person name="Young S.K."/>
            <person name="Zeng Q."/>
            <person name="Gargeya S."/>
            <person name="Fitzgerald M."/>
            <person name="Haas B."/>
            <person name="Abouelleil A."/>
            <person name="Alvarado L."/>
            <person name="Arachchi H.M."/>
            <person name="Berlin A.M."/>
            <person name="Chapman S.B."/>
            <person name="Goldberg J."/>
            <person name="Griggs A."/>
            <person name="Gujja S."/>
            <person name="Hansen M."/>
            <person name="Howarth C."/>
            <person name="Imamovic A."/>
            <person name="Larimer J."/>
            <person name="McCowan C."/>
            <person name="Montmayeur A."/>
            <person name="Murphy C."/>
            <person name="Neiman D."/>
            <person name="Pearson M."/>
            <person name="Priest M."/>
            <person name="Roberts A."/>
            <person name="Saif S."/>
            <person name="Shea T."/>
            <person name="Sisk P."/>
            <person name="Sykes S."/>
            <person name="Wortman J."/>
            <person name="Nusbaum C."/>
            <person name="Birren B."/>
        </authorList>
    </citation>
    <scope>NUCLEOTIDE SEQUENCE [LARGE SCALE GENOMIC DNA]</scope>
    <source>
        <strain evidence="6">race PST-78</strain>
    </source>
</reference>
<proteinExistence type="predicted"/>
<dbReference type="GO" id="GO:0005634">
    <property type="term" value="C:nucleus"/>
    <property type="evidence" value="ECO:0007669"/>
    <property type="project" value="TreeGrafter"/>
</dbReference>
<comment type="caution">
    <text evidence="5">The sequence shown here is derived from an EMBL/GenBank/DDBJ whole genome shotgun (WGS) entry which is preliminary data.</text>
</comment>
<dbReference type="PANTHER" id="PTHR45626:SF22">
    <property type="entry name" value="DNA REPAIR PROTEIN RAD5"/>
    <property type="match status" value="1"/>
</dbReference>
<dbReference type="InterPro" id="IPR014001">
    <property type="entry name" value="Helicase_ATP-bd"/>
</dbReference>
<protein>
    <recommendedName>
        <fullName evidence="4">Helicase ATP-binding domain-containing protein</fullName>
    </recommendedName>
</protein>
<dbReference type="Gene3D" id="3.40.50.10810">
    <property type="entry name" value="Tandem AAA-ATPase domain"/>
    <property type="match status" value="1"/>
</dbReference>
<accession>A0A0L0VHI5</accession>
<evidence type="ECO:0000313" key="6">
    <source>
        <dbReference type="Proteomes" id="UP000054564"/>
    </source>
</evidence>
<dbReference type="PANTHER" id="PTHR45626">
    <property type="entry name" value="TRANSCRIPTION TERMINATION FACTOR 2-RELATED"/>
    <property type="match status" value="1"/>
</dbReference>
<feature type="domain" description="Helicase ATP-binding" evidence="4">
    <location>
        <begin position="133"/>
        <end position="317"/>
    </location>
</feature>
<keyword evidence="6" id="KW-1185">Reference proteome</keyword>
<keyword evidence="1" id="KW-0547">Nucleotide-binding</keyword>
<organism evidence="5 6">
    <name type="scientific">Puccinia striiformis f. sp. tritici PST-78</name>
    <dbReference type="NCBI Taxonomy" id="1165861"/>
    <lineage>
        <taxon>Eukaryota</taxon>
        <taxon>Fungi</taxon>
        <taxon>Dikarya</taxon>
        <taxon>Basidiomycota</taxon>
        <taxon>Pucciniomycotina</taxon>
        <taxon>Pucciniomycetes</taxon>
        <taxon>Pucciniales</taxon>
        <taxon>Pucciniaceae</taxon>
        <taxon>Puccinia</taxon>
    </lineage>
</organism>
<evidence type="ECO:0000313" key="5">
    <source>
        <dbReference type="EMBL" id="KNE98713.1"/>
    </source>
</evidence>
<dbReference type="STRING" id="1165861.A0A0L0VHI5"/>
<dbReference type="InterPro" id="IPR050628">
    <property type="entry name" value="SNF2_RAD54_helicase_TF"/>
</dbReference>
<dbReference type="GO" id="GO:0005524">
    <property type="term" value="F:ATP binding"/>
    <property type="evidence" value="ECO:0007669"/>
    <property type="project" value="UniProtKB-KW"/>
</dbReference>
<dbReference type="SMART" id="SM00487">
    <property type="entry name" value="DEXDc"/>
    <property type="match status" value="1"/>
</dbReference>
<dbReference type="Pfam" id="PF00176">
    <property type="entry name" value="SNF2-rel_dom"/>
    <property type="match status" value="1"/>
</dbReference>
<evidence type="ECO:0000256" key="2">
    <source>
        <dbReference type="ARBA" id="ARBA00022801"/>
    </source>
</evidence>
<evidence type="ECO:0000256" key="3">
    <source>
        <dbReference type="ARBA" id="ARBA00022840"/>
    </source>
</evidence>
<dbReference type="PROSITE" id="PS51192">
    <property type="entry name" value="HELICASE_ATP_BIND_1"/>
    <property type="match status" value="1"/>
</dbReference>
<evidence type="ECO:0000259" key="4">
    <source>
        <dbReference type="PROSITE" id="PS51192"/>
    </source>
</evidence>
<sequence length="327" mass="36446">MGQVALTHACREEITNPGGNATGSGIDHVVGIYNFLPDQPSQKGRKFVFPTSEFQRCIPHVTLLQSTLAKISTKLVCCMEDAKGIQSYHQYTALKFIKKNKSPEHNQIHDLWSHPNNNWIQNTCDPSNLQLEATHGFSRLGSILANDMGLGKTSSTLALILGTNSMARRFQMMNQDSKLVRSAATLVICPLATLTNWENEIGMHFQDQALPYQKFHGQRRREISREELLSSLVVLTTYDMIGATGNRLHTNNITIELLNVCWCRIVLDEAHMIWNPTTNSSSYMRGLKSNLVLCVTGTPFQNQLTDVQSLINLLNMAPRTIGSGSST</sequence>
<dbReference type="SUPFAM" id="SSF52540">
    <property type="entry name" value="P-loop containing nucleoside triphosphate hydrolases"/>
    <property type="match status" value="1"/>
</dbReference>
<gene>
    <name evidence="5" type="ORF">PSTG_08081</name>
</gene>
<dbReference type="GO" id="GO:0016787">
    <property type="term" value="F:hydrolase activity"/>
    <property type="evidence" value="ECO:0007669"/>
    <property type="project" value="UniProtKB-KW"/>
</dbReference>
<evidence type="ECO:0000256" key="1">
    <source>
        <dbReference type="ARBA" id="ARBA00022741"/>
    </source>
</evidence>
<dbReference type="EMBL" id="AJIL01000054">
    <property type="protein sequence ID" value="KNE98713.1"/>
    <property type="molecule type" value="Genomic_DNA"/>
</dbReference>
<dbReference type="GO" id="GO:0008094">
    <property type="term" value="F:ATP-dependent activity, acting on DNA"/>
    <property type="evidence" value="ECO:0007669"/>
    <property type="project" value="TreeGrafter"/>
</dbReference>
<dbReference type="InterPro" id="IPR000330">
    <property type="entry name" value="SNF2_N"/>
</dbReference>
<dbReference type="AlphaFoldDB" id="A0A0L0VHI5"/>
<dbReference type="CDD" id="cd18008">
    <property type="entry name" value="DEXDc_SHPRH-like"/>
    <property type="match status" value="1"/>
</dbReference>
<dbReference type="GO" id="GO:0006281">
    <property type="term" value="P:DNA repair"/>
    <property type="evidence" value="ECO:0007669"/>
    <property type="project" value="TreeGrafter"/>
</dbReference>
<dbReference type="InterPro" id="IPR038718">
    <property type="entry name" value="SNF2-like_sf"/>
</dbReference>
<dbReference type="Proteomes" id="UP000054564">
    <property type="component" value="Unassembled WGS sequence"/>
</dbReference>
<keyword evidence="2" id="KW-0378">Hydrolase</keyword>
<dbReference type="InterPro" id="IPR027417">
    <property type="entry name" value="P-loop_NTPase"/>
</dbReference>
<name>A0A0L0VHI5_9BASI</name>
<keyword evidence="3" id="KW-0067">ATP-binding</keyword>